<feature type="domain" description="Saposin B-type" evidence="3">
    <location>
        <begin position="27"/>
        <end position="110"/>
    </location>
</feature>
<dbReference type="WBParaSite" id="PSAMB.scaffold1937size26553.g15652.t1">
    <property type="protein sequence ID" value="PSAMB.scaffold1937size26553.g15652.t1"/>
    <property type="gene ID" value="PSAMB.scaffold1937size26553.g15652"/>
</dbReference>
<name>A0A914VG00_9BILA</name>
<keyword evidence="4" id="KW-1185">Reference proteome</keyword>
<dbReference type="Gene3D" id="1.10.225.10">
    <property type="entry name" value="Saposin-like"/>
    <property type="match status" value="1"/>
</dbReference>
<evidence type="ECO:0000313" key="4">
    <source>
        <dbReference type="Proteomes" id="UP000887566"/>
    </source>
</evidence>
<accession>A0A914VG00</accession>
<dbReference type="InterPro" id="IPR008139">
    <property type="entry name" value="SaposinB_dom"/>
</dbReference>
<dbReference type="AlphaFoldDB" id="A0A914VG00"/>
<dbReference type="Proteomes" id="UP000887566">
    <property type="component" value="Unplaced"/>
</dbReference>
<feature type="chain" id="PRO_5037104481" evidence="2">
    <location>
        <begin position="24"/>
        <end position="110"/>
    </location>
</feature>
<protein>
    <submittedName>
        <fullName evidence="5">Saposin B-type domain-containing protein</fullName>
    </submittedName>
</protein>
<dbReference type="PROSITE" id="PS50015">
    <property type="entry name" value="SAP_B"/>
    <property type="match status" value="1"/>
</dbReference>
<dbReference type="SUPFAM" id="SSF47862">
    <property type="entry name" value="Saposin"/>
    <property type="match status" value="1"/>
</dbReference>
<evidence type="ECO:0000313" key="5">
    <source>
        <dbReference type="WBParaSite" id="PSAMB.scaffold1937size26553.g15652.t1"/>
    </source>
</evidence>
<keyword evidence="1" id="KW-1015">Disulfide bond</keyword>
<reference evidence="5" key="1">
    <citation type="submission" date="2022-11" db="UniProtKB">
        <authorList>
            <consortium name="WormBaseParasite"/>
        </authorList>
    </citation>
    <scope>IDENTIFICATION</scope>
</reference>
<dbReference type="InterPro" id="IPR011001">
    <property type="entry name" value="Saposin-like"/>
</dbReference>
<sequence length="110" mass="12220">MNTVLTTAVVLAISFVALTQSRAVEKDTIECQLCTFMGSNIDKIEDLTFPELEAALIESCDKWNISSMQALCIAYAESHLEDIYMWMAMHPDDVKPINVALMCQQLGSCP</sequence>
<keyword evidence="2" id="KW-0732">Signal</keyword>
<feature type="signal peptide" evidence="2">
    <location>
        <begin position="1"/>
        <end position="23"/>
    </location>
</feature>
<evidence type="ECO:0000259" key="3">
    <source>
        <dbReference type="PROSITE" id="PS50015"/>
    </source>
</evidence>
<proteinExistence type="predicted"/>
<organism evidence="4 5">
    <name type="scientific">Plectus sambesii</name>
    <dbReference type="NCBI Taxonomy" id="2011161"/>
    <lineage>
        <taxon>Eukaryota</taxon>
        <taxon>Metazoa</taxon>
        <taxon>Ecdysozoa</taxon>
        <taxon>Nematoda</taxon>
        <taxon>Chromadorea</taxon>
        <taxon>Plectida</taxon>
        <taxon>Plectina</taxon>
        <taxon>Plectoidea</taxon>
        <taxon>Plectidae</taxon>
        <taxon>Plectus</taxon>
    </lineage>
</organism>
<evidence type="ECO:0000256" key="2">
    <source>
        <dbReference type="SAM" id="SignalP"/>
    </source>
</evidence>
<evidence type="ECO:0000256" key="1">
    <source>
        <dbReference type="ARBA" id="ARBA00023157"/>
    </source>
</evidence>